<accession>A0ABM7WAI9</accession>
<protein>
    <submittedName>
        <fullName evidence="1">Uncharacterized protein</fullName>
    </submittedName>
</protein>
<organism evidence="1 2">
    <name type="scientific">Desulfofustis limnaeus</name>
    <dbReference type="NCBI Taxonomy" id="2740163"/>
    <lineage>
        <taxon>Bacteria</taxon>
        <taxon>Pseudomonadati</taxon>
        <taxon>Thermodesulfobacteriota</taxon>
        <taxon>Desulfobulbia</taxon>
        <taxon>Desulfobulbales</taxon>
        <taxon>Desulfocapsaceae</taxon>
        <taxon>Desulfofustis</taxon>
    </lineage>
</organism>
<dbReference type="EMBL" id="AP025516">
    <property type="protein sequence ID" value="BDD87980.1"/>
    <property type="molecule type" value="Genomic_DNA"/>
</dbReference>
<sequence>MEEQRVSVVDIGDIPSDGEIAGNPNKEGHHELLHHYWNVAWIGGKFCQTASSGGKRAVLHIADKK</sequence>
<evidence type="ECO:0000313" key="1">
    <source>
        <dbReference type="EMBL" id="BDD87980.1"/>
    </source>
</evidence>
<keyword evidence="2" id="KW-1185">Reference proteome</keyword>
<evidence type="ECO:0000313" key="2">
    <source>
        <dbReference type="Proteomes" id="UP000830055"/>
    </source>
</evidence>
<dbReference type="Proteomes" id="UP000830055">
    <property type="component" value="Chromosome"/>
</dbReference>
<name>A0ABM7WAI9_9BACT</name>
<proteinExistence type="predicted"/>
<gene>
    <name evidence="1" type="ORF">DPPLL_23450</name>
</gene>
<reference evidence="1 2" key="1">
    <citation type="submission" date="2022-01" db="EMBL/GenBank/DDBJ databases">
        <title>Desulfofustis limnae sp. nov., a novel mesophilic sulfate-reducing bacterium isolated from marsh soil.</title>
        <authorList>
            <person name="Watanabe M."/>
            <person name="Takahashi A."/>
            <person name="Kojima H."/>
            <person name="Fukui M."/>
        </authorList>
    </citation>
    <scope>NUCLEOTIDE SEQUENCE [LARGE SCALE GENOMIC DNA]</scope>
    <source>
        <strain evidence="1 2">PPLL</strain>
    </source>
</reference>